<dbReference type="EC" id="2.7.7.7" evidence="3"/>
<comment type="catalytic activity">
    <reaction evidence="12">
        <text>DNA(n) + a 2'-deoxyribonucleoside 5'-triphosphate = DNA(n+1) + diphosphate</text>
        <dbReference type="Rhea" id="RHEA:22508"/>
        <dbReference type="Rhea" id="RHEA-COMP:17339"/>
        <dbReference type="Rhea" id="RHEA-COMP:17340"/>
        <dbReference type="ChEBI" id="CHEBI:33019"/>
        <dbReference type="ChEBI" id="CHEBI:61560"/>
        <dbReference type="ChEBI" id="CHEBI:173112"/>
        <dbReference type="EC" id="2.7.7.7"/>
    </reaction>
</comment>
<comment type="subunit">
    <text evidence="11">DNA polymerase III contains a core (composed of alpha, epsilon and theta chains) that associates with a tau subunit. This core dimerizes to form the POLIII' complex. PolIII' associates with the gamma complex (composed of gamma, delta, delta', psi and chi chains) and with the beta chain to form the complete DNA polymerase III complex.</text>
</comment>
<dbReference type="NCBIfam" id="NF004226">
    <property type="entry name" value="PRK05673.1"/>
    <property type="match status" value="1"/>
</dbReference>
<evidence type="ECO:0000256" key="6">
    <source>
        <dbReference type="ARBA" id="ARBA00022679"/>
    </source>
</evidence>
<dbReference type="Pfam" id="PF02811">
    <property type="entry name" value="PHP"/>
    <property type="match status" value="1"/>
</dbReference>
<protein>
    <recommendedName>
        <fullName evidence="4">DNA polymerase III subunit alpha</fullName>
        <ecNumber evidence="3">2.7.7.7</ecNumber>
    </recommendedName>
</protein>
<sequence length="1180" mass="131028">MEGSHVLRLFCGRVCDESIMSYANFVHLRVHTAYSMSEGAIATKKIGKMCKEMAMPAVAITDTRNLFAGLEFSTMVAGEGVQPIVGCQVSLQQEVGEAPRGFGNRDARGPEPDDLVLLCQNDAGYRNLLKLVSSAYMETLGHETPHITWDQLAAYNDGLLCLTGGVSGPIGRLLLAGQKDEAQAALARLKALFPKRLYVEIQRHDLPDEDRIEGDLIDLAYKLDIPLVATNDCYYPDAGMYEAHDVLICMAQKATLSQNDRRRLTPYHYFRSPEEMRELFKDLPEAVDNTMVIAQRCAFMVEKINPILPRSARAAELSEEETLRKMAEDGLKFRLKTQVYREEMPQEERDALAKSYWERLEFELGVIIQMGFPGYFIIVADFIQWAKDHDIPVGPGRGSGAGSLVAWALTITDLDPLRFQLLFERFLNPERVSMPDFDVDFCQERREEVIQYVQGAYGVDRVAQIITFGKLQARAVLRSVGRVLEMPLGYVDKICKMVPNNPANPVTLKEAIEQEPQLQALRDSDPNVAQLLSIGQKLEGLYSHASTHAAGVVIGDRPLNELVPLYRDPNSDMPVTQFNMKWVESAGLVKFDFLGLKTLSVLQEAVRLLKLRDIHIDLTRVPLDDAPSYEMLARGDTAGVFQLESQGMRDVLTKLKPDCLEDIIAVVALYRPGPMDNIPSYIARKKGDEVVDYMHPDLEPILKETYGIMIYQEQVMQAAQALAGYSLGGADLLRRAMGKKIKEEMDKQREMFEDGCESRGTPRKRAAEIFDTIAKFAGYGFNKSHAAAYALVAYHTAYLKANYPVEFMAAIMTYDLQNTDKLAGFKAELQRLKLPLLPPDVSASEVRFSVEFSDAYPKGAVRYALAAVKGVGEAAMAGLVKEREKGGRFVSLHDFAKRIDPKTVNKRILENLARAGAFDTLHPDRAEVFNGIEALMKYAQAASEERLSAQVSLFGGADDTPKFTLPRLERPWTKTEMLNEERAAIGFFLSAHPLDSYATTLERLSVVKSSDLVTYLRNGGQSPVKMAAIVGGRKEKVGKNGSRYAFVSLSDAGGAYEAMFFSEVLNASREQLDSGQALLITIDARLDGEQLRLGGQHVEYLDDAVSKATKKVMVYFSDERAVPTLRQIISQDGRGHGRIVLVACNAAQEVEIQLNEGFQLAGATIGALKDAPGVINVREV</sequence>
<dbReference type="EMBL" id="FTOA01000005">
    <property type="protein sequence ID" value="SIT01780.1"/>
    <property type="molecule type" value="Genomic_DNA"/>
</dbReference>
<dbReference type="AlphaFoldDB" id="A0A1N7NTZ5"/>
<evidence type="ECO:0000256" key="7">
    <source>
        <dbReference type="ARBA" id="ARBA00022695"/>
    </source>
</evidence>
<evidence type="ECO:0000313" key="15">
    <source>
        <dbReference type="Proteomes" id="UP000185678"/>
    </source>
</evidence>
<comment type="similarity">
    <text evidence="2">Belongs to the DNA polymerase type-C family. DnaE subfamily.</text>
</comment>
<feature type="domain" description="Polymerase/histidinol phosphatase N-terminal" evidence="13">
    <location>
        <begin position="26"/>
        <end position="93"/>
    </location>
</feature>
<dbReference type="InterPro" id="IPR004805">
    <property type="entry name" value="DnaE2/DnaE/PolC"/>
</dbReference>
<dbReference type="InterPro" id="IPR016195">
    <property type="entry name" value="Pol/histidinol_Pase-like"/>
</dbReference>
<evidence type="ECO:0000313" key="14">
    <source>
        <dbReference type="EMBL" id="SIT01780.1"/>
    </source>
</evidence>
<dbReference type="GO" id="GO:0008408">
    <property type="term" value="F:3'-5' exonuclease activity"/>
    <property type="evidence" value="ECO:0007669"/>
    <property type="project" value="InterPro"/>
</dbReference>
<dbReference type="InterPro" id="IPR029460">
    <property type="entry name" value="DNAPol_HHH"/>
</dbReference>
<dbReference type="Pfam" id="PF07733">
    <property type="entry name" value="DNA_pol3_alpha"/>
    <property type="match status" value="1"/>
</dbReference>
<dbReference type="GO" id="GO:0006260">
    <property type="term" value="P:DNA replication"/>
    <property type="evidence" value="ECO:0007669"/>
    <property type="project" value="UniProtKB-KW"/>
</dbReference>
<comment type="function">
    <text evidence="10">DNA polymerase III is a complex, multichain enzyme responsible for most of the replicative synthesis in bacteria. This DNA polymerase also exhibits 3' to 5' exonuclease activity. The alpha chain is the DNA polymerase.</text>
</comment>
<organism evidence="14 15">
    <name type="scientific">Insolitispirillum peregrinum</name>
    <dbReference type="NCBI Taxonomy" id="80876"/>
    <lineage>
        <taxon>Bacteria</taxon>
        <taxon>Pseudomonadati</taxon>
        <taxon>Pseudomonadota</taxon>
        <taxon>Alphaproteobacteria</taxon>
        <taxon>Rhodospirillales</taxon>
        <taxon>Novispirillaceae</taxon>
        <taxon>Insolitispirillum</taxon>
    </lineage>
</organism>
<dbReference type="PANTHER" id="PTHR32294:SF0">
    <property type="entry name" value="DNA POLYMERASE III SUBUNIT ALPHA"/>
    <property type="match status" value="1"/>
</dbReference>
<evidence type="ECO:0000256" key="3">
    <source>
        <dbReference type="ARBA" id="ARBA00012417"/>
    </source>
</evidence>
<keyword evidence="5" id="KW-0963">Cytoplasm</keyword>
<evidence type="ECO:0000256" key="2">
    <source>
        <dbReference type="ARBA" id="ARBA00009496"/>
    </source>
</evidence>
<dbReference type="GO" id="GO:0003887">
    <property type="term" value="F:DNA-directed DNA polymerase activity"/>
    <property type="evidence" value="ECO:0007669"/>
    <property type="project" value="UniProtKB-KW"/>
</dbReference>
<evidence type="ECO:0000256" key="12">
    <source>
        <dbReference type="ARBA" id="ARBA00049244"/>
    </source>
</evidence>
<comment type="subcellular location">
    <subcellularLocation>
        <location evidence="1">Cytoplasm</location>
    </subcellularLocation>
</comment>
<dbReference type="InterPro" id="IPR003141">
    <property type="entry name" value="Pol/His_phosphatase_N"/>
</dbReference>
<dbReference type="InterPro" id="IPR049821">
    <property type="entry name" value="PolIIIA_DnaE1_PHP"/>
</dbReference>
<dbReference type="STRING" id="80876.SAMN05421779_105363"/>
<evidence type="ECO:0000256" key="4">
    <source>
        <dbReference type="ARBA" id="ARBA00019114"/>
    </source>
</evidence>
<evidence type="ECO:0000256" key="1">
    <source>
        <dbReference type="ARBA" id="ARBA00004496"/>
    </source>
</evidence>
<accession>A0A1N7NTZ5</accession>
<evidence type="ECO:0000256" key="11">
    <source>
        <dbReference type="ARBA" id="ARBA00026073"/>
    </source>
</evidence>
<evidence type="ECO:0000256" key="10">
    <source>
        <dbReference type="ARBA" id="ARBA00025611"/>
    </source>
</evidence>
<dbReference type="SMART" id="SM00481">
    <property type="entry name" value="POLIIIAc"/>
    <property type="match status" value="1"/>
</dbReference>
<dbReference type="InterPro" id="IPR011708">
    <property type="entry name" value="DNA_pol3_alpha_NTPase_dom"/>
</dbReference>
<dbReference type="Pfam" id="PF17657">
    <property type="entry name" value="DNA_pol3_finger"/>
    <property type="match status" value="1"/>
</dbReference>
<dbReference type="Proteomes" id="UP000185678">
    <property type="component" value="Unassembled WGS sequence"/>
</dbReference>
<evidence type="ECO:0000256" key="8">
    <source>
        <dbReference type="ARBA" id="ARBA00022705"/>
    </source>
</evidence>
<name>A0A1N7NTZ5_9PROT</name>
<dbReference type="PANTHER" id="PTHR32294">
    <property type="entry name" value="DNA POLYMERASE III SUBUNIT ALPHA"/>
    <property type="match status" value="1"/>
</dbReference>
<reference evidence="14 15" key="1">
    <citation type="submission" date="2017-01" db="EMBL/GenBank/DDBJ databases">
        <authorList>
            <person name="Mah S.A."/>
            <person name="Swanson W.J."/>
            <person name="Moy G.W."/>
            <person name="Vacquier V.D."/>
        </authorList>
    </citation>
    <scope>NUCLEOTIDE SEQUENCE [LARGE SCALE GENOMIC DNA]</scope>
    <source>
        <strain evidence="14 15">DSM 11589</strain>
    </source>
</reference>
<dbReference type="Gene3D" id="1.10.10.1600">
    <property type="entry name" value="Bacterial DNA polymerase III alpha subunit, thumb domain"/>
    <property type="match status" value="1"/>
</dbReference>
<dbReference type="InterPro" id="IPR004013">
    <property type="entry name" value="PHP_dom"/>
</dbReference>
<dbReference type="NCBIfam" id="TIGR00594">
    <property type="entry name" value="polc"/>
    <property type="match status" value="1"/>
</dbReference>
<keyword evidence="7" id="KW-0548">Nucleotidyltransferase</keyword>
<evidence type="ECO:0000256" key="5">
    <source>
        <dbReference type="ARBA" id="ARBA00022490"/>
    </source>
</evidence>
<keyword evidence="8" id="KW-0235">DNA replication</keyword>
<dbReference type="SUPFAM" id="SSF160975">
    <property type="entry name" value="AF1531-like"/>
    <property type="match status" value="1"/>
</dbReference>
<keyword evidence="9" id="KW-0239">DNA-directed DNA polymerase</keyword>
<dbReference type="Gene3D" id="3.20.20.140">
    <property type="entry name" value="Metal-dependent hydrolases"/>
    <property type="match status" value="1"/>
</dbReference>
<keyword evidence="6" id="KW-0808">Transferase</keyword>
<dbReference type="InterPro" id="IPR041931">
    <property type="entry name" value="DNA_pol3_alpha_thumb_dom"/>
</dbReference>
<evidence type="ECO:0000259" key="13">
    <source>
        <dbReference type="SMART" id="SM00481"/>
    </source>
</evidence>
<dbReference type="SUPFAM" id="SSF89550">
    <property type="entry name" value="PHP domain-like"/>
    <property type="match status" value="1"/>
</dbReference>
<dbReference type="Pfam" id="PF14579">
    <property type="entry name" value="HHH_6"/>
    <property type="match status" value="1"/>
</dbReference>
<evidence type="ECO:0000256" key="9">
    <source>
        <dbReference type="ARBA" id="ARBA00022932"/>
    </source>
</evidence>
<keyword evidence="15" id="KW-1185">Reference proteome</keyword>
<gene>
    <name evidence="14" type="ORF">SAMN05421779_105363</name>
</gene>
<dbReference type="Gene3D" id="1.10.150.870">
    <property type="match status" value="1"/>
</dbReference>
<dbReference type="CDD" id="cd07433">
    <property type="entry name" value="PHP_PolIIIA_DnaE1"/>
    <property type="match status" value="1"/>
</dbReference>
<dbReference type="InterPro" id="IPR040982">
    <property type="entry name" value="DNA_pol3_finger"/>
</dbReference>
<proteinExistence type="inferred from homology"/>
<dbReference type="GO" id="GO:0005737">
    <property type="term" value="C:cytoplasm"/>
    <property type="evidence" value="ECO:0007669"/>
    <property type="project" value="UniProtKB-SubCell"/>
</dbReference>
<dbReference type="CDD" id="cd04485">
    <property type="entry name" value="DnaE_OBF"/>
    <property type="match status" value="1"/>
</dbReference>